<dbReference type="EMBL" id="MNCJ02000323">
    <property type="protein sequence ID" value="KAF5797114.1"/>
    <property type="molecule type" value="Genomic_DNA"/>
</dbReference>
<evidence type="ECO:0000313" key="3">
    <source>
        <dbReference type="EMBL" id="OTF96358.1"/>
    </source>
</evidence>
<dbReference type="FunCoup" id="A0A251SCI6">
    <property type="interactions" value="493"/>
</dbReference>
<evidence type="ECO:0000313" key="2">
    <source>
        <dbReference type="EMBL" id="KAF5797114.1"/>
    </source>
</evidence>
<evidence type="ECO:0008006" key="5">
    <source>
        <dbReference type="Google" id="ProtNLM"/>
    </source>
</evidence>
<reference evidence="2 4" key="1">
    <citation type="journal article" date="2017" name="Nature">
        <title>The sunflower genome provides insights into oil metabolism, flowering and Asterid evolution.</title>
        <authorList>
            <person name="Badouin H."/>
            <person name="Gouzy J."/>
            <person name="Grassa C.J."/>
            <person name="Murat F."/>
            <person name="Staton S.E."/>
            <person name="Cottret L."/>
            <person name="Lelandais-Briere C."/>
            <person name="Owens G.L."/>
            <person name="Carrere S."/>
            <person name="Mayjonade B."/>
            <person name="Legrand L."/>
            <person name="Gill N."/>
            <person name="Kane N.C."/>
            <person name="Bowers J.E."/>
            <person name="Hubner S."/>
            <person name="Bellec A."/>
            <person name="Berard A."/>
            <person name="Berges H."/>
            <person name="Blanchet N."/>
            <person name="Boniface M.C."/>
            <person name="Brunel D."/>
            <person name="Catrice O."/>
            <person name="Chaidir N."/>
            <person name="Claudel C."/>
            <person name="Donnadieu C."/>
            <person name="Faraut T."/>
            <person name="Fievet G."/>
            <person name="Helmstetter N."/>
            <person name="King M."/>
            <person name="Knapp S.J."/>
            <person name="Lai Z."/>
            <person name="Le Paslier M.C."/>
            <person name="Lippi Y."/>
            <person name="Lorenzon L."/>
            <person name="Mandel J.R."/>
            <person name="Marage G."/>
            <person name="Marchand G."/>
            <person name="Marquand E."/>
            <person name="Bret-Mestries E."/>
            <person name="Morien E."/>
            <person name="Nambeesan S."/>
            <person name="Nguyen T."/>
            <person name="Pegot-Espagnet P."/>
            <person name="Pouilly N."/>
            <person name="Raftis F."/>
            <person name="Sallet E."/>
            <person name="Schiex T."/>
            <person name="Thomas J."/>
            <person name="Vandecasteele C."/>
            <person name="Vares D."/>
            <person name="Vear F."/>
            <person name="Vautrin S."/>
            <person name="Crespi M."/>
            <person name="Mangin B."/>
            <person name="Burke J.M."/>
            <person name="Salse J."/>
            <person name="Munos S."/>
            <person name="Vincourt P."/>
            <person name="Rieseberg L.H."/>
            <person name="Langlade N.B."/>
        </authorList>
    </citation>
    <scope>NUCLEOTIDE SEQUENCE [LARGE SCALE GENOMIC DNA]</scope>
    <source>
        <strain evidence="4">cv. SF193</strain>
        <tissue evidence="2">Leaves</tissue>
    </source>
</reference>
<dbReference type="OMA" id="KLEVDVW"/>
<organism evidence="3 4">
    <name type="scientific">Helianthus annuus</name>
    <name type="common">Common sunflower</name>
    <dbReference type="NCBI Taxonomy" id="4232"/>
    <lineage>
        <taxon>Eukaryota</taxon>
        <taxon>Viridiplantae</taxon>
        <taxon>Streptophyta</taxon>
        <taxon>Embryophyta</taxon>
        <taxon>Tracheophyta</taxon>
        <taxon>Spermatophyta</taxon>
        <taxon>Magnoliopsida</taxon>
        <taxon>eudicotyledons</taxon>
        <taxon>Gunneridae</taxon>
        <taxon>Pentapetalae</taxon>
        <taxon>asterids</taxon>
        <taxon>campanulids</taxon>
        <taxon>Asterales</taxon>
        <taxon>Asteraceae</taxon>
        <taxon>Asteroideae</taxon>
        <taxon>Heliantheae alliance</taxon>
        <taxon>Heliantheae</taxon>
        <taxon>Helianthus</taxon>
    </lineage>
</organism>
<feature type="chain" id="PRO_5041085746" description="HSP20-like chaperone" evidence="1">
    <location>
        <begin position="28"/>
        <end position="186"/>
    </location>
</feature>
<reference evidence="2" key="3">
    <citation type="submission" date="2020-06" db="EMBL/GenBank/DDBJ databases">
        <title>Helianthus annuus Genome sequencing and assembly Release 2.</title>
        <authorList>
            <person name="Gouzy J."/>
            <person name="Langlade N."/>
            <person name="Munos S."/>
        </authorList>
    </citation>
    <scope>NUCLEOTIDE SEQUENCE</scope>
    <source>
        <tissue evidence="2">Leaves</tissue>
    </source>
</reference>
<feature type="signal peptide" evidence="1">
    <location>
        <begin position="1"/>
        <end position="27"/>
    </location>
</feature>
<dbReference type="PANTHER" id="PTHR33879:SF12">
    <property type="entry name" value="HSP20-LIKE CHAPERONE"/>
    <property type="match status" value="1"/>
</dbReference>
<protein>
    <recommendedName>
        <fullName evidence="5">HSP20-like chaperone</fullName>
    </recommendedName>
</protein>
<gene>
    <name evidence="3" type="ORF">HannXRQ_Chr15g0493281</name>
    <name evidence="2" type="ORF">HanXRQr2_Chr08g0359891</name>
</gene>
<keyword evidence="1" id="KW-0732">Signal</keyword>
<dbReference type="Gramene" id="mRNA:HanXRQr2_Chr08g0359891">
    <property type="protein sequence ID" value="CDS:HanXRQr2_Chr08g0359891.1"/>
    <property type="gene ID" value="HanXRQr2_Chr08g0359891"/>
</dbReference>
<sequence>MIPSTFSNPPFLFKVLILLHLLPSSLQINHTNSTSFTSPPMPVNPQKKLQRLPHVFSRILELPLRSQADVFIEDRPDCFRFTASIQDGMFCGRVRAYAVTIHPGVMKVVVRGGNCGGVELLLEKLEVDVWRFRLPKTTRPELATAVVSGRELVVTVPKGGRSGRGERVEEEREVWGGGGGRLVFVQ</sequence>
<keyword evidence="4" id="KW-1185">Reference proteome</keyword>
<evidence type="ECO:0000313" key="4">
    <source>
        <dbReference type="Proteomes" id="UP000215914"/>
    </source>
</evidence>
<dbReference type="OrthoDB" id="1922291at2759"/>
<dbReference type="InParanoid" id="A0A251SCI6"/>
<accession>A0A251SCI6</accession>
<dbReference type="Proteomes" id="UP000215914">
    <property type="component" value="Chromosome 15"/>
</dbReference>
<name>A0A251SCI6_HELAN</name>
<reference evidence="3" key="2">
    <citation type="submission" date="2017-02" db="EMBL/GenBank/DDBJ databases">
        <title>Sunflower complete genome.</title>
        <authorList>
            <person name="Langlade N."/>
            <person name="Munos S."/>
        </authorList>
    </citation>
    <scope>NUCLEOTIDE SEQUENCE [LARGE SCALE GENOMIC DNA]</scope>
    <source>
        <tissue evidence="3">Leaves</tissue>
    </source>
</reference>
<evidence type="ECO:0000256" key="1">
    <source>
        <dbReference type="SAM" id="SignalP"/>
    </source>
</evidence>
<dbReference type="EMBL" id="CM007904">
    <property type="protein sequence ID" value="OTF96358.1"/>
    <property type="molecule type" value="Genomic_DNA"/>
</dbReference>
<dbReference type="PANTHER" id="PTHR33879">
    <property type="entry name" value="17.6 KDA CLASS II HEAT SHOCK PROTEIN-RELATED"/>
    <property type="match status" value="1"/>
</dbReference>
<proteinExistence type="predicted"/>
<dbReference type="AlphaFoldDB" id="A0A251SCI6"/>